<name>A3C1J7_ORYSJ</name>
<gene>
    <name evidence="2" type="ORF">OsJ_30358</name>
</gene>
<reference evidence="2" key="1">
    <citation type="journal article" date="2005" name="PLoS Biol.">
        <title>The genomes of Oryza sativa: a history of duplications.</title>
        <authorList>
            <person name="Yu J."/>
            <person name="Wang J."/>
            <person name="Lin W."/>
            <person name="Li S."/>
            <person name="Li H."/>
            <person name="Zhou J."/>
            <person name="Ni P."/>
            <person name="Dong W."/>
            <person name="Hu S."/>
            <person name="Zeng C."/>
            <person name="Zhang J."/>
            <person name="Zhang Y."/>
            <person name="Li R."/>
            <person name="Xu Z."/>
            <person name="Li S."/>
            <person name="Li X."/>
            <person name="Zheng H."/>
            <person name="Cong L."/>
            <person name="Lin L."/>
            <person name="Yin J."/>
            <person name="Geng J."/>
            <person name="Li G."/>
            <person name="Shi J."/>
            <person name="Liu J."/>
            <person name="Lv H."/>
            <person name="Li J."/>
            <person name="Wang J."/>
            <person name="Deng Y."/>
            <person name="Ran L."/>
            <person name="Shi X."/>
            <person name="Wang X."/>
            <person name="Wu Q."/>
            <person name="Li C."/>
            <person name="Ren X."/>
            <person name="Wang J."/>
            <person name="Wang X."/>
            <person name="Li D."/>
            <person name="Liu D."/>
            <person name="Zhang X."/>
            <person name="Ji Z."/>
            <person name="Zhao W."/>
            <person name="Sun Y."/>
            <person name="Zhang Z."/>
            <person name="Bao J."/>
            <person name="Han Y."/>
            <person name="Dong L."/>
            <person name="Ji J."/>
            <person name="Chen P."/>
            <person name="Wu S."/>
            <person name="Liu J."/>
            <person name="Xiao Y."/>
            <person name="Bu D."/>
            <person name="Tan J."/>
            <person name="Yang L."/>
            <person name="Ye C."/>
            <person name="Zhang J."/>
            <person name="Xu J."/>
            <person name="Zhou Y."/>
            <person name="Yu Y."/>
            <person name="Zhang B."/>
            <person name="Zhuang S."/>
            <person name="Wei H."/>
            <person name="Liu B."/>
            <person name="Lei M."/>
            <person name="Yu H."/>
            <person name="Li Y."/>
            <person name="Xu H."/>
            <person name="Wei S."/>
            <person name="He X."/>
            <person name="Fang L."/>
            <person name="Zhang Z."/>
            <person name="Zhang Y."/>
            <person name="Huang X."/>
            <person name="Su Z."/>
            <person name="Tong W."/>
            <person name="Li J."/>
            <person name="Tong Z."/>
            <person name="Li S."/>
            <person name="Ye J."/>
            <person name="Wang L."/>
            <person name="Fang L."/>
            <person name="Lei T."/>
            <person name="Chen C."/>
            <person name="Chen H."/>
            <person name="Xu Z."/>
            <person name="Li H."/>
            <person name="Huang H."/>
            <person name="Zhang F."/>
            <person name="Xu H."/>
            <person name="Li N."/>
            <person name="Zhao C."/>
            <person name="Li S."/>
            <person name="Dong L."/>
            <person name="Huang Y."/>
            <person name="Li L."/>
            <person name="Xi Y."/>
            <person name="Qi Q."/>
            <person name="Li W."/>
            <person name="Zhang B."/>
            <person name="Hu W."/>
            <person name="Zhang Y."/>
            <person name="Tian X."/>
            <person name="Jiao Y."/>
            <person name="Liang X."/>
            <person name="Jin J."/>
            <person name="Gao L."/>
            <person name="Zheng W."/>
            <person name="Hao B."/>
            <person name="Liu S."/>
            <person name="Wang W."/>
            <person name="Yuan L."/>
            <person name="Cao M."/>
            <person name="McDermott J."/>
            <person name="Samudrala R."/>
            <person name="Wang J."/>
            <person name="Wong G.K."/>
            <person name="Yang H."/>
        </authorList>
    </citation>
    <scope>NUCLEOTIDE SEQUENCE [LARGE SCALE GENOMIC DNA]</scope>
</reference>
<evidence type="ECO:0000313" key="2">
    <source>
        <dbReference type="EMBL" id="EAZ45686.1"/>
    </source>
</evidence>
<dbReference type="EMBL" id="CM000146">
    <property type="protein sequence ID" value="EAZ45686.1"/>
    <property type="molecule type" value="Genomic_DNA"/>
</dbReference>
<protein>
    <submittedName>
        <fullName evidence="2">Uncharacterized protein</fullName>
    </submittedName>
</protein>
<sequence length="82" mass="9000">MRWVGSVGRHRRSETRQSSVKTSEDTSGISGSRKDTLNQMGRSLLIGEPQGGACISDGTPEENFSLSLLSFSRLRLWGARCN</sequence>
<evidence type="ECO:0000256" key="1">
    <source>
        <dbReference type="SAM" id="MobiDB-lite"/>
    </source>
</evidence>
<dbReference type="Proteomes" id="UP000007752">
    <property type="component" value="Chromosome 9"/>
</dbReference>
<reference evidence="2" key="2">
    <citation type="submission" date="2008-12" db="EMBL/GenBank/DDBJ databases">
        <title>Improved gene annotation of the rice (Oryza sativa) genomes.</title>
        <authorList>
            <person name="Wang J."/>
            <person name="Li R."/>
            <person name="Fan W."/>
            <person name="Huang Q."/>
            <person name="Zhang J."/>
            <person name="Zhou Y."/>
            <person name="Hu Y."/>
            <person name="Zi S."/>
            <person name="Li J."/>
            <person name="Ni P."/>
            <person name="Zheng H."/>
            <person name="Zhang Y."/>
            <person name="Zhao M."/>
            <person name="Hao Q."/>
            <person name="McDermott J."/>
            <person name="Samudrala R."/>
            <person name="Kristiansen K."/>
            <person name="Wong G.K.-S."/>
        </authorList>
    </citation>
    <scope>NUCLEOTIDE SEQUENCE</scope>
</reference>
<dbReference type="AlphaFoldDB" id="A3C1J7"/>
<organism evidence="2">
    <name type="scientific">Oryza sativa subsp. japonica</name>
    <name type="common">Rice</name>
    <dbReference type="NCBI Taxonomy" id="39947"/>
    <lineage>
        <taxon>Eukaryota</taxon>
        <taxon>Viridiplantae</taxon>
        <taxon>Streptophyta</taxon>
        <taxon>Embryophyta</taxon>
        <taxon>Tracheophyta</taxon>
        <taxon>Spermatophyta</taxon>
        <taxon>Magnoliopsida</taxon>
        <taxon>Liliopsida</taxon>
        <taxon>Poales</taxon>
        <taxon>Poaceae</taxon>
        <taxon>BOP clade</taxon>
        <taxon>Oryzoideae</taxon>
        <taxon>Oryzeae</taxon>
        <taxon>Oryzinae</taxon>
        <taxon>Oryza</taxon>
        <taxon>Oryza sativa</taxon>
    </lineage>
</organism>
<accession>A3C1J7</accession>
<proteinExistence type="predicted"/>
<feature type="region of interest" description="Disordered" evidence="1">
    <location>
        <begin position="1"/>
        <end position="42"/>
    </location>
</feature>
<feature type="compositionally biased region" description="Polar residues" evidence="1">
    <location>
        <begin position="16"/>
        <end position="30"/>
    </location>
</feature>